<comment type="caution">
    <text evidence="1">The sequence shown here is derived from an EMBL/GenBank/DDBJ whole genome shotgun (WGS) entry which is preliminary data.</text>
</comment>
<dbReference type="Proteomes" id="UP001234297">
    <property type="component" value="Chromosome 6"/>
</dbReference>
<accession>A0ACC2L1A6</accession>
<gene>
    <name evidence="1" type="ORF">MRB53_020407</name>
</gene>
<organism evidence="1 2">
    <name type="scientific">Persea americana</name>
    <name type="common">Avocado</name>
    <dbReference type="NCBI Taxonomy" id="3435"/>
    <lineage>
        <taxon>Eukaryota</taxon>
        <taxon>Viridiplantae</taxon>
        <taxon>Streptophyta</taxon>
        <taxon>Embryophyta</taxon>
        <taxon>Tracheophyta</taxon>
        <taxon>Spermatophyta</taxon>
        <taxon>Magnoliopsida</taxon>
        <taxon>Magnoliidae</taxon>
        <taxon>Laurales</taxon>
        <taxon>Lauraceae</taxon>
        <taxon>Persea</taxon>
    </lineage>
</organism>
<keyword evidence="2" id="KW-1185">Reference proteome</keyword>
<name>A0ACC2L1A6_PERAE</name>
<evidence type="ECO:0000313" key="1">
    <source>
        <dbReference type="EMBL" id="KAJ8627100.1"/>
    </source>
</evidence>
<protein>
    <submittedName>
        <fullName evidence="1">Uncharacterized protein</fullName>
    </submittedName>
</protein>
<proteinExistence type="predicted"/>
<reference evidence="1 2" key="1">
    <citation type="journal article" date="2022" name="Hortic Res">
        <title>A haplotype resolved chromosomal level avocado genome allows analysis of novel avocado genes.</title>
        <authorList>
            <person name="Nath O."/>
            <person name="Fletcher S.J."/>
            <person name="Hayward A."/>
            <person name="Shaw L.M."/>
            <person name="Masouleh A.K."/>
            <person name="Furtado A."/>
            <person name="Henry R.J."/>
            <person name="Mitter N."/>
        </authorList>
    </citation>
    <scope>NUCLEOTIDE SEQUENCE [LARGE SCALE GENOMIC DNA]</scope>
    <source>
        <strain evidence="2">cv. Hass</strain>
    </source>
</reference>
<evidence type="ECO:0000313" key="2">
    <source>
        <dbReference type="Proteomes" id="UP001234297"/>
    </source>
</evidence>
<dbReference type="EMBL" id="CM056814">
    <property type="protein sequence ID" value="KAJ8627100.1"/>
    <property type="molecule type" value="Genomic_DNA"/>
</dbReference>
<sequence>MRSAFVDSWINPALSFVSVSNEEDLEKSVSEEDPKTTSAAYHLLCLRLLKPISLLFSAANDLLSRPRPRPLCDAAQRLPSLPLCEAGSPIRAQARPISVAPSPPRPDPSAQPHQMDGSGLGGDGAALMGLAWARMGLPSFAKRSRSRSREEVIRSREEEGNRLQETKTEEVISSRDGFWIFFTYRFFRIFFVGDGDEGESRVDPAI</sequence>